<feature type="transmembrane region" description="Helical" evidence="7">
    <location>
        <begin position="46"/>
        <end position="63"/>
    </location>
</feature>
<gene>
    <name evidence="9" type="ORF">EB796_016203</name>
</gene>
<dbReference type="OrthoDB" id="1726658at2759"/>
<name>A0A7J7JGM6_BUGNE</name>
<dbReference type="Pfam" id="PF00664">
    <property type="entry name" value="ABC_membrane"/>
    <property type="match status" value="1"/>
</dbReference>
<keyword evidence="4" id="KW-0067">ATP-binding</keyword>
<evidence type="ECO:0000256" key="3">
    <source>
        <dbReference type="ARBA" id="ARBA00022741"/>
    </source>
</evidence>
<evidence type="ECO:0000256" key="4">
    <source>
        <dbReference type="ARBA" id="ARBA00022840"/>
    </source>
</evidence>
<keyword evidence="3" id="KW-0547">Nucleotide-binding</keyword>
<dbReference type="EMBL" id="VXIV02002455">
    <property type="protein sequence ID" value="KAF6025479.1"/>
    <property type="molecule type" value="Genomic_DNA"/>
</dbReference>
<dbReference type="InterPro" id="IPR050173">
    <property type="entry name" value="ABC_transporter_C-like"/>
</dbReference>
<evidence type="ECO:0000313" key="9">
    <source>
        <dbReference type="EMBL" id="KAF6025479.1"/>
    </source>
</evidence>
<evidence type="ECO:0000256" key="7">
    <source>
        <dbReference type="SAM" id="Phobius"/>
    </source>
</evidence>
<keyword evidence="10" id="KW-1185">Reference proteome</keyword>
<dbReference type="AlphaFoldDB" id="A0A7J7JGM6"/>
<dbReference type="GO" id="GO:0005524">
    <property type="term" value="F:ATP binding"/>
    <property type="evidence" value="ECO:0007669"/>
    <property type="project" value="UniProtKB-KW"/>
</dbReference>
<proteinExistence type="predicted"/>
<evidence type="ECO:0000256" key="5">
    <source>
        <dbReference type="ARBA" id="ARBA00022989"/>
    </source>
</evidence>
<evidence type="ECO:0000256" key="6">
    <source>
        <dbReference type="ARBA" id="ARBA00023136"/>
    </source>
</evidence>
<dbReference type="PANTHER" id="PTHR24223">
    <property type="entry name" value="ATP-BINDING CASSETTE SUB-FAMILY C"/>
    <property type="match status" value="1"/>
</dbReference>
<dbReference type="SUPFAM" id="SSF90123">
    <property type="entry name" value="ABC transporter transmembrane region"/>
    <property type="match status" value="1"/>
</dbReference>
<feature type="transmembrane region" description="Helical" evidence="7">
    <location>
        <begin position="143"/>
        <end position="166"/>
    </location>
</feature>
<dbReference type="Gene3D" id="1.20.1560.10">
    <property type="entry name" value="ABC transporter type 1, transmembrane domain"/>
    <property type="match status" value="1"/>
</dbReference>
<dbReference type="PANTHER" id="PTHR24223:SF447">
    <property type="entry name" value="MULTIDRUG RESISTANCE-ASSOCIATED PROTEIN 5"/>
    <property type="match status" value="1"/>
</dbReference>
<feature type="domain" description="ABC transmembrane type-1" evidence="8">
    <location>
        <begin position="14"/>
        <end position="206"/>
    </location>
</feature>
<keyword evidence="5 7" id="KW-1133">Transmembrane helix</keyword>
<dbReference type="InterPro" id="IPR036640">
    <property type="entry name" value="ABC1_TM_sf"/>
</dbReference>
<sequence length="220" mass="24726">MVKFRLLMAVILNLTVNTAIILRTAYFLRQLLKLIETPGSSYESQVVYVMMITFCSVIRTTTFSGTFSLGSLAGIQVRAGVLSLVFKRIMYQRMHYTTVGNLVNLCANDGQRLYEALLHAAFAVSAIPVIGASIYAVHLLGPWGIFGFVVFFAFIPFQTFLSRLVFAFRQVTIPITEERVKLMSEIITAVKLVKMYAWETSFAKKIYGKGLKIKIRINGI</sequence>
<dbReference type="GO" id="GO:0016020">
    <property type="term" value="C:membrane"/>
    <property type="evidence" value="ECO:0007669"/>
    <property type="project" value="InterPro"/>
</dbReference>
<evidence type="ECO:0000313" key="10">
    <source>
        <dbReference type="Proteomes" id="UP000593567"/>
    </source>
</evidence>
<evidence type="ECO:0000256" key="1">
    <source>
        <dbReference type="ARBA" id="ARBA00022448"/>
    </source>
</evidence>
<reference evidence="9" key="1">
    <citation type="submission" date="2020-06" db="EMBL/GenBank/DDBJ databases">
        <title>Draft genome of Bugula neritina, a colonial animal packing powerful symbionts and potential medicines.</title>
        <authorList>
            <person name="Rayko M."/>
        </authorList>
    </citation>
    <scope>NUCLEOTIDE SEQUENCE [LARGE SCALE GENOMIC DNA]</scope>
    <source>
        <strain evidence="9">Kwan_BN1</strain>
    </source>
</reference>
<comment type="caution">
    <text evidence="9">The sequence shown here is derived from an EMBL/GenBank/DDBJ whole genome shotgun (WGS) entry which is preliminary data.</text>
</comment>
<accession>A0A7J7JGM6</accession>
<dbReference type="InterPro" id="IPR011527">
    <property type="entry name" value="ABC1_TM_dom"/>
</dbReference>
<feature type="transmembrane region" description="Helical" evidence="7">
    <location>
        <begin position="6"/>
        <end position="26"/>
    </location>
</feature>
<keyword evidence="1" id="KW-0813">Transport</keyword>
<evidence type="ECO:0000259" key="8">
    <source>
        <dbReference type="PROSITE" id="PS50929"/>
    </source>
</evidence>
<dbReference type="Proteomes" id="UP000593567">
    <property type="component" value="Unassembled WGS sequence"/>
</dbReference>
<keyword evidence="6 7" id="KW-0472">Membrane</keyword>
<evidence type="ECO:0000256" key="2">
    <source>
        <dbReference type="ARBA" id="ARBA00022692"/>
    </source>
</evidence>
<protein>
    <submittedName>
        <fullName evidence="9">ABCC5</fullName>
    </submittedName>
</protein>
<dbReference type="PROSITE" id="PS50929">
    <property type="entry name" value="ABC_TM1F"/>
    <property type="match status" value="1"/>
</dbReference>
<organism evidence="9 10">
    <name type="scientific">Bugula neritina</name>
    <name type="common">Brown bryozoan</name>
    <name type="synonym">Sertularia neritina</name>
    <dbReference type="NCBI Taxonomy" id="10212"/>
    <lineage>
        <taxon>Eukaryota</taxon>
        <taxon>Metazoa</taxon>
        <taxon>Spiralia</taxon>
        <taxon>Lophotrochozoa</taxon>
        <taxon>Bryozoa</taxon>
        <taxon>Gymnolaemata</taxon>
        <taxon>Cheilostomatida</taxon>
        <taxon>Flustrina</taxon>
        <taxon>Buguloidea</taxon>
        <taxon>Bugulidae</taxon>
        <taxon>Bugula</taxon>
    </lineage>
</organism>
<keyword evidence="2 7" id="KW-0812">Transmembrane</keyword>
<feature type="transmembrane region" description="Helical" evidence="7">
    <location>
        <begin position="117"/>
        <end position="137"/>
    </location>
</feature>
<dbReference type="GO" id="GO:0140359">
    <property type="term" value="F:ABC-type transporter activity"/>
    <property type="evidence" value="ECO:0007669"/>
    <property type="project" value="InterPro"/>
</dbReference>